<keyword evidence="3" id="KW-1185">Reference proteome</keyword>
<dbReference type="Pfam" id="PF06941">
    <property type="entry name" value="NT5C"/>
    <property type="match status" value="1"/>
</dbReference>
<dbReference type="AlphaFoldDB" id="A0A1Y1UFK7"/>
<feature type="active site" description="Nucleophile" evidence="1">
    <location>
        <position position="21"/>
    </location>
</feature>
<proteinExistence type="predicted"/>
<comment type="caution">
    <text evidence="2">The sequence shown here is derived from an EMBL/GenBank/DDBJ whole genome shotgun (WGS) entry which is preliminary data.</text>
</comment>
<dbReference type="GeneID" id="33555933"/>
<dbReference type="OrthoDB" id="10248475at2759"/>
<organism evidence="2 3">
    <name type="scientific">Kockovaella imperatae</name>
    <dbReference type="NCBI Taxonomy" id="4999"/>
    <lineage>
        <taxon>Eukaryota</taxon>
        <taxon>Fungi</taxon>
        <taxon>Dikarya</taxon>
        <taxon>Basidiomycota</taxon>
        <taxon>Agaricomycotina</taxon>
        <taxon>Tremellomycetes</taxon>
        <taxon>Tremellales</taxon>
        <taxon>Cuniculitremaceae</taxon>
        <taxon>Kockovaella</taxon>
    </lineage>
</organism>
<dbReference type="GO" id="GO:0008253">
    <property type="term" value="F:5'-nucleotidase activity"/>
    <property type="evidence" value="ECO:0007669"/>
    <property type="project" value="InterPro"/>
</dbReference>
<dbReference type="SUPFAM" id="SSF56784">
    <property type="entry name" value="HAD-like"/>
    <property type="match status" value="1"/>
</dbReference>
<dbReference type="InterPro" id="IPR036412">
    <property type="entry name" value="HAD-like_sf"/>
</dbReference>
<dbReference type="InParanoid" id="A0A1Y1UFK7"/>
<dbReference type="EMBL" id="NBSH01000007">
    <property type="protein sequence ID" value="ORX36841.1"/>
    <property type="molecule type" value="Genomic_DNA"/>
</dbReference>
<dbReference type="InterPro" id="IPR010708">
    <property type="entry name" value="5'(3')-deoxyribonucleotidase"/>
</dbReference>
<dbReference type="PANTHER" id="PTHR35134">
    <property type="entry name" value="NUCLEOTIDASE YQFW-RELATED"/>
    <property type="match status" value="1"/>
</dbReference>
<dbReference type="GO" id="GO:0009264">
    <property type="term" value="P:deoxyribonucleotide catabolic process"/>
    <property type="evidence" value="ECO:0007669"/>
    <property type="project" value="InterPro"/>
</dbReference>
<dbReference type="Proteomes" id="UP000193218">
    <property type="component" value="Unassembled WGS sequence"/>
</dbReference>
<accession>A0A1Y1UFK7</accession>
<reference evidence="2 3" key="1">
    <citation type="submission" date="2017-03" db="EMBL/GenBank/DDBJ databases">
        <title>Widespread Adenine N6-methylation of Active Genes in Fungi.</title>
        <authorList>
            <consortium name="DOE Joint Genome Institute"/>
            <person name="Mondo S.J."/>
            <person name="Dannebaum R.O."/>
            <person name="Kuo R.C."/>
            <person name="Louie K.B."/>
            <person name="Bewick A.J."/>
            <person name="Labutti K."/>
            <person name="Haridas S."/>
            <person name="Kuo A."/>
            <person name="Salamov A."/>
            <person name="Ahrendt S.R."/>
            <person name="Lau R."/>
            <person name="Bowen B.P."/>
            <person name="Lipzen A."/>
            <person name="Sullivan W."/>
            <person name="Andreopoulos W.B."/>
            <person name="Clum A."/>
            <person name="Lindquist E."/>
            <person name="Daum C."/>
            <person name="Northen T.R."/>
            <person name="Ramamoorthy G."/>
            <person name="Schmitz R.J."/>
            <person name="Gryganskyi A."/>
            <person name="Culley D."/>
            <person name="Magnuson J."/>
            <person name="James T.Y."/>
            <person name="O'Malley M.A."/>
            <person name="Stajich J.E."/>
            <person name="Spatafora J.W."/>
            <person name="Visel A."/>
            <person name="Grigoriev I.V."/>
        </authorList>
    </citation>
    <scope>NUCLEOTIDE SEQUENCE [LARGE SCALE GENOMIC DNA]</scope>
    <source>
        <strain evidence="2 3">NRRL Y-17943</strain>
    </source>
</reference>
<sequence length="285" mass="32905">MPESSKEMPSKGKGKGKIAVDMDDVLCQTNGTIVEMHNEIWKTEPPLELADFKNYLYWQNRGWSSPTETVKMVARLFDEGLCHRAQPIPGVKEGLLRLKQMGYSLIIVTARGERERKWTEDWIATHLPDIFDEIHFTGAFAHVYTTAQEKEGHVAKKAVMSHHKRSKADVVHETEALFLIDDSAENALDASRSKTPCQVLLFGDWPWNRIIRDPDDRLPEDVILYVDAKDKGLLDRVESRRQELIERNWIPHGVERVSNWEQVIEWVEDWEKDGCPPLPRQRASL</sequence>
<dbReference type="PANTHER" id="PTHR35134:SF2">
    <property type="entry name" value="NUCLEOTIDASE YQFW-RELATED"/>
    <property type="match status" value="1"/>
</dbReference>
<evidence type="ECO:0000313" key="3">
    <source>
        <dbReference type="Proteomes" id="UP000193218"/>
    </source>
</evidence>
<name>A0A1Y1UFK7_9TREE</name>
<dbReference type="InterPro" id="IPR052419">
    <property type="entry name" value="5_3-deoxyribonucleotidase-like"/>
</dbReference>
<dbReference type="InterPro" id="IPR023214">
    <property type="entry name" value="HAD_sf"/>
</dbReference>
<dbReference type="STRING" id="4999.A0A1Y1UFK7"/>
<evidence type="ECO:0000313" key="2">
    <source>
        <dbReference type="EMBL" id="ORX36841.1"/>
    </source>
</evidence>
<dbReference type="RefSeq" id="XP_021870910.1">
    <property type="nucleotide sequence ID" value="XM_022014125.1"/>
</dbReference>
<dbReference type="Gene3D" id="3.40.50.1000">
    <property type="entry name" value="HAD superfamily/HAD-like"/>
    <property type="match status" value="1"/>
</dbReference>
<evidence type="ECO:0000256" key="1">
    <source>
        <dbReference type="PIRSR" id="PIRSR610708-1"/>
    </source>
</evidence>
<protein>
    <submittedName>
        <fullName evidence="2">HAD-like domain-containing protein</fullName>
    </submittedName>
</protein>
<gene>
    <name evidence="2" type="ORF">BD324DRAFT_608851</name>
</gene>
<feature type="active site" description="Proton donor" evidence="1">
    <location>
        <position position="23"/>
    </location>
</feature>